<evidence type="ECO:0000313" key="1">
    <source>
        <dbReference type="EMBL" id="KAK7022870.1"/>
    </source>
</evidence>
<sequence>MASQPRLRFKNSGSAIIISPSAILSSARLKYRLVSPIILFTSDFVSSNIPLSRIIK</sequence>
<protein>
    <submittedName>
        <fullName evidence="1">Uncharacterized protein</fullName>
    </submittedName>
</protein>
<comment type="caution">
    <text evidence="1">The sequence shown here is derived from an EMBL/GenBank/DDBJ whole genome shotgun (WGS) entry which is preliminary data.</text>
</comment>
<evidence type="ECO:0000313" key="2">
    <source>
        <dbReference type="Proteomes" id="UP001381693"/>
    </source>
</evidence>
<organism evidence="1 2">
    <name type="scientific">Halocaridina rubra</name>
    <name type="common">Hawaiian red shrimp</name>
    <dbReference type="NCBI Taxonomy" id="373956"/>
    <lineage>
        <taxon>Eukaryota</taxon>
        <taxon>Metazoa</taxon>
        <taxon>Ecdysozoa</taxon>
        <taxon>Arthropoda</taxon>
        <taxon>Crustacea</taxon>
        <taxon>Multicrustacea</taxon>
        <taxon>Malacostraca</taxon>
        <taxon>Eumalacostraca</taxon>
        <taxon>Eucarida</taxon>
        <taxon>Decapoda</taxon>
        <taxon>Pleocyemata</taxon>
        <taxon>Caridea</taxon>
        <taxon>Atyoidea</taxon>
        <taxon>Atyidae</taxon>
        <taxon>Halocaridina</taxon>
    </lineage>
</organism>
<accession>A0AAN8WAY2</accession>
<keyword evidence="2" id="KW-1185">Reference proteome</keyword>
<dbReference type="EMBL" id="JAXCGZ010022831">
    <property type="protein sequence ID" value="KAK7022870.1"/>
    <property type="molecule type" value="Genomic_DNA"/>
</dbReference>
<name>A0AAN8WAY2_HALRR</name>
<proteinExistence type="predicted"/>
<dbReference type="AlphaFoldDB" id="A0AAN8WAY2"/>
<feature type="non-terminal residue" evidence="1">
    <location>
        <position position="56"/>
    </location>
</feature>
<gene>
    <name evidence="1" type="ORF">SK128_013677</name>
</gene>
<dbReference type="Proteomes" id="UP001381693">
    <property type="component" value="Unassembled WGS sequence"/>
</dbReference>
<reference evidence="1 2" key="1">
    <citation type="submission" date="2023-11" db="EMBL/GenBank/DDBJ databases">
        <title>Halocaridina rubra genome assembly.</title>
        <authorList>
            <person name="Smith C."/>
        </authorList>
    </citation>
    <scope>NUCLEOTIDE SEQUENCE [LARGE SCALE GENOMIC DNA]</scope>
    <source>
        <strain evidence="1">EP-1</strain>
        <tissue evidence="1">Whole</tissue>
    </source>
</reference>